<dbReference type="EMBL" id="JBEVCJ010000002">
    <property type="protein sequence ID" value="MET1254062.1"/>
    <property type="molecule type" value="Genomic_DNA"/>
</dbReference>
<accession>A0ABV2BR62</accession>
<dbReference type="InterPro" id="IPR019219">
    <property type="entry name" value="DUF2130"/>
</dbReference>
<comment type="caution">
    <text evidence="2">The sequence shown here is derived from an EMBL/GenBank/DDBJ whole genome shotgun (WGS) entry which is preliminary data.</text>
</comment>
<evidence type="ECO:0000313" key="3">
    <source>
        <dbReference type="Proteomes" id="UP001548189"/>
    </source>
</evidence>
<organism evidence="2 3">
    <name type="scientific">Aliikangiella maris</name>
    <dbReference type="NCBI Taxonomy" id="3162458"/>
    <lineage>
        <taxon>Bacteria</taxon>
        <taxon>Pseudomonadati</taxon>
        <taxon>Pseudomonadota</taxon>
        <taxon>Gammaproteobacteria</taxon>
        <taxon>Oceanospirillales</taxon>
        <taxon>Pleioneaceae</taxon>
        <taxon>Aliikangiella</taxon>
    </lineage>
</organism>
<name>A0ABV2BR62_9GAMM</name>
<dbReference type="RefSeq" id="WP_353873610.1">
    <property type="nucleotide sequence ID" value="NZ_JBEVCJ010000002.1"/>
</dbReference>
<evidence type="ECO:0000256" key="1">
    <source>
        <dbReference type="SAM" id="Coils"/>
    </source>
</evidence>
<gene>
    <name evidence="2" type="ORF">ABVT43_02875</name>
</gene>
<keyword evidence="1" id="KW-0175">Coiled coil</keyword>
<sequence length="417" mass="48125">MSSTSVSKVECPECGHTFDVNEVLSHQLEEKLRRQYENKSAQDKLLIEQQQRTLASERQQLIEEKAQQAEQVANTVAQQVKEKTTLLRKSIAQELEAERTEQFKLLQQELNDKSEQLKQLSRTQIELERIKREKSELKESIEAEAELKLTRQLAAEKQRIQQAEADKNSLYLAEKEKIIEQLKNQLDIAKRKAEQGSTQLQGEVQELAIEEWLNEQFPLDTIEEIKKGARGADCLQIVNTRNRTRCGVIYYESKRTQSFQPGWIEKFKQDIRDQGADIGVLVTQAMPADLDRLGLKEGIWICSFEEFKGLSLVLRDSIIRTSRAIATQENKGEKMVMLYDYLTGNEFRMQVEAIVEGFSQMQEDLNKEKRAMMSIWKKREKQIEKVLFNTANMYSSIHGIAGNVIKALPSLDLPEEN</sequence>
<reference evidence="2 3" key="1">
    <citation type="submission" date="2024-06" db="EMBL/GenBank/DDBJ databases">
        <authorList>
            <person name="Li F."/>
        </authorList>
    </citation>
    <scope>NUCLEOTIDE SEQUENCE [LARGE SCALE GENOMIC DNA]</scope>
    <source>
        <strain evidence="2 3">GXAS 311</strain>
    </source>
</reference>
<keyword evidence="3" id="KW-1185">Reference proteome</keyword>
<proteinExistence type="predicted"/>
<dbReference type="Proteomes" id="UP001548189">
    <property type="component" value="Unassembled WGS sequence"/>
</dbReference>
<dbReference type="Pfam" id="PF09903">
    <property type="entry name" value="DUF2130"/>
    <property type="match status" value="1"/>
</dbReference>
<feature type="coiled-coil region" evidence="1">
    <location>
        <begin position="92"/>
        <end position="199"/>
    </location>
</feature>
<evidence type="ECO:0000313" key="2">
    <source>
        <dbReference type="EMBL" id="MET1254062.1"/>
    </source>
</evidence>
<protein>
    <submittedName>
        <fullName evidence="2">DUF2130 domain-containing protein</fullName>
    </submittedName>
</protein>